<name>A0ABR2KLM2_9EUKA</name>
<proteinExistence type="predicted"/>
<dbReference type="PANTHER" id="PTHR24346:SF82">
    <property type="entry name" value="KP78A-RELATED"/>
    <property type="match status" value="1"/>
</dbReference>
<dbReference type="SUPFAM" id="SSF56112">
    <property type="entry name" value="Protein kinase-like (PK-like)"/>
    <property type="match status" value="1"/>
</dbReference>
<evidence type="ECO:0000256" key="1">
    <source>
        <dbReference type="ARBA" id="ARBA00022527"/>
    </source>
</evidence>
<evidence type="ECO:0000256" key="5">
    <source>
        <dbReference type="ARBA" id="ARBA00022840"/>
    </source>
</evidence>
<organism evidence="7 8">
    <name type="scientific">Tritrichomonas musculus</name>
    <dbReference type="NCBI Taxonomy" id="1915356"/>
    <lineage>
        <taxon>Eukaryota</taxon>
        <taxon>Metamonada</taxon>
        <taxon>Parabasalia</taxon>
        <taxon>Tritrichomonadida</taxon>
        <taxon>Tritrichomonadidae</taxon>
        <taxon>Tritrichomonas</taxon>
    </lineage>
</organism>
<evidence type="ECO:0000256" key="3">
    <source>
        <dbReference type="ARBA" id="ARBA00022741"/>
    </source>
</evidence>
<dbReference type="InterPro" id="IPR008271">
    <property type="entry name" value="Ser/Thr_kinase_AS"/>
</dbReference>
<dbReference type="Proteomes" id="UP001470230">
    <property type="component" value="Unassembled WGS sequence"/>
</dbReference>
<dbReference type="Gene3D" id="1.10.510.10">
    <property type="entry name" value="Transferase(Phosphotransferase) domain 1"/>
    <property type="match status" value="1"/>
</dbReference>
<keyword evidence="5" id="KW-0067">ATP-binding</keyword>
<dbReference type="InterPro" id="IPR011009">
    <property type="entry name" value="Kinase-like_dom_sf"/>
</dbReference>
<gene>
    <name evidence="7" type="ORF">M9Y10_028855</name>
</gene>
<dbReference type="EMBL" id="JAPFFF010000004">
    <property type="protein sequence ID" value="KAK8891636.1"/>
    <property type="molecule type" value="Genomic_DNA"/>
</dbReference>
<dbReference type="CDD" id="cd14003">
    <property type="entry name" value="STKc_AMPK-like"/>
    <property type="match status" value="1"/>
</dbReference>
<dbReference type="PROSITE" id="PS00108">
    <property type="entry name" value="PROTEIN_KINASE_ST"/>
    <property type="match status" value="1"/>
</dbReference>
<dbReference type="SMART" id="SM00220">
    <property type="entry name" value="S_TKc"/>
    <property type="match status" value="1"/>
</dbReference>
<evidence type="ECO:0000256" key="4">
    <source>
        <dbReference type="ARBA" id="ARBA00022777"/>
    </source>
</evidence>
<feature type="domain" description="Protein kinase" evidence="6">
    <location>
        <begin position="39"/>
        <end position="304"/>
    </location>
</feature>
<dbReference type="PANTHER" id="PTHR24346">
    <property type="entry name" value="MAP/MICROTUBULE AFFINITY-REGULATING KINASE"/>
    <property type="match status" value="1"/>
</dbReference>
<comment type="caution">
    <text evidence="7">The sequence shown here is derived from an EMBL/GenBank/DDBJ whole genome shotgun (WGS) entry which is preliminary data.</text>
</comment>
<dbReference type="Pfam" id="PF00069">
    <property type="entry name" value="Pkinase"/>
    <property type="match status" value="1"/>
</dbReference>
<dbReference type="PROSITE" id="PS50011">
    <property type="entry name" value="PROTEIN_KINASE_DOM"/>
    <property type="match status" value="1"/>
</dbReference>
<keyword evidence="2" id="KW-0808">Transferase</keyword>
<keyword evidence="1" id="KW-0723">Serine/threonine-protein kinase</keyword>
<evidence type="ECO:0000313" key="7">
    <source>
        <dbReference type="EMBL" id="KAK8891636.1"/>
    </source>
</evidence>
<keyword evidence="8" id="KW-1185">Reference proteome</keyword>
<reference evidence="7 8" key="1">
    <citation type="submission" date="2024-04" db="EMBL/GenBank/DDBJ databases">
        <title>Tritrichomonas musculus Genome.</title>
        <authorList>
            <person name="Alves-Ferreira E."/>
            <person name="Grigg M."/>
            <person name="Lorenzi H."/>
            <person name="Galac M."/>
        </authorList>
    </citation>
    <scope>NUCLEOTIDE SEQUENCE [LARGE SCALE GENOMIC DNA]</scope>
    <source>
        <strain evidence="7 8">EAF2021</strain>
    </source>
</reference>
<evidence type="ECO:0000256" key="2">
    <source>
        <dbReference type="ARBA" id="ARBA00022679"/>
    </source>
</evidence>
<evidence type="ECO:0000313" key="8">
    <source>
        <dbReference type="Proteomes" id="UP001470230"/>
    </source>
</evidence>
<sequence>MKNKHPYDISNNFENRVSNKFDDQFDFTGIVIPQTIGNYQILQSIGFGACSLVKLCKRFFCLSSKNHIDVNKEELFACKIIPKIRLTNERMKQSLESEIRIIQQLHHPGIVQLIELLKDENNYYVILEYCPKGDLFSHIIKNKKIAEPEAKYIFKQILQALKYIQFMNVSHRDLKPENILFDKDNHIKISDFGLSKYILESENFLVRTPCGSPCYVSPECISGRPYNGKTTDVWSCGVILYTMLTGHIPWTKNSEEQVFRQIKRAQYICPKYISIEAKLLINGLLTVDINRRYTVDMALKDPWLKGTPIKFNLNSNLNKFVSIKKVDQFFDREISDDSLINILKIRKRGNMEHTTNEYNLNDEKESRNKKKLSFFQRLKIKKAVKTESKSKIKSQGPKTNEIYNNISNCTIKNNNIYSNNTQIKIDTSNADYFYGLKQSFSSPIIKLLGNQSILFLDNHKNQKIHSEECSHCNYI</sequence>
<accession>A0ABR2KLM2</accession>
<protein>
    <recommendedName>
        <fullName evidence="6">Protein kinase domain-containing protein</fullName>
    </recommendedName>
</protein>
<evidence type="ECO:0000259" key="6">
    <source>
        <dbReference type="PROSITE" id="PS50011"/>
    </source>
</evidence>
<dbReference type="InterPro" id="IPR000719">
    <property type="entry name" value="Prot_kinase_dom"/>
</dbReference>
<keyword evidence="3" id="KW-0547">Nucleotide-binding</keyword>
<keyword evidence="4" id="KW-0418">Kinase</keyword>